<dbReference type="PANTHER" id="PTHR46383:SF1">
    <property type="entry name" value="ASPARTATE AMINOTRANSFERASE"/>
    <property type="match status" value="1"/>
</dbReference>
<evidence type="ECO:0000256" key="1">
    <source>
        <dbReference type="ARBA" id="ARBA00001933"/>
    </source>
</evidence>
<dbReference type="InterPro" id="IPR015422">
    <property type="entry name" value="PyrdxlP-dep_Trfase_small"/>
</dbReference>
<dbReference type="InterPro" id="IPR015421">
    <property type="entry name" value="PyrdxlP-dep_Trfase_major"/>
</dbReference>
<dbReference type="Gene3D" id="3.40.640.10">
    <property type="entry name" value="Type I PLP-dependent aspartate aminotransferase-like (Major domain)"/>
    <property type="match status" value="1"/>
</dbReference>
<sequence length="404" mass="44005">MFMPTVAHHADYLCQAVARLGSESAFEVLARAKALEAQGRRVVHMEIGEPDFDTPEHIKRAGIRAIEDNYSHYTPSAGIPELRDAIADYASRFRGLTPAYARENVVVGAGAKPIIWNLLSAILDPGDELVYADPAYPAYASAASYLQAKPIPVALLESRNWRLDLDELAAKVGPKTKAIVITSPHNPTGGVLTRDDLERIAELAQRHGALVVSDEIYSRNIYGPTFNSIAQLDGMRERTIIVDGFSKAYAMTGWRLGYCVAPEAIAKTVTLFNNNTFSCVATFVQHAGIAALTGDDAPIRRMNAIFRERRDAIVAGLNDVPGVSCTLPDGAFYAFPNVSQVTHDDRHLAQWLLQECGVACLGGSSFGAAGAGYLRFSYAASIDDIRWAVAQVREHLPRYESPAR</sequence>
<dbReference type="CDD" id="cd00609">
    <property type="entry name" value="AAT_like"/>
    <property type="match status" value="1"/>
</dbReference>
<name>A0AAN1XZG6_UNVUL</name>
<keyword evidence="4 6" id="KW-0808">Transferase</keyword>
<keyword evidence="3 6" id="KW-0032">Aminotransferase</keyword>
<dbReference type="GO" id="GO:0030170">
    <property type="term" value="F:pyridoxal phosphate binding"/>
    <property type="evidence" value="ECO:0007669"/>
    <property type="project" value="InterPro"/>
</dbReference>
<dbReference type="GO" id="GO:0006520">
    <property type="term" value="P:amino acid metabolic process"/>
    <property type="evidence" value="ECO:0007669"/>
    <property type="project" value="InterPro"/>
</dbReference>
<dbReference type="FunFam" id="3.40.640.10:FF:000033">
    <property type="entry name" value="Aspartate aminotransferase"/>
    <property type="match status" value="1"/>
</dbReference>
<evidence type="ECO:0000256" key="6">
    <source>
        <dbReference type="RuleBase" id="RU000481"/>
    </source>
</evidence>
<evidence type="ECO:0000256" key="2">
    <source>
        <dbReference type="ARBA" id="ARBA00007441"/>
    </source>
</evidence>
<comment type="similarity">
    <text evidence="2 6">Belongs to the class-I pyridoxal-phosphate-dependent aminotransferase family.</text>
</comment>
<dbReference type="InterPro" id="IPR004839">
    <property type="entry name" value="Aminotransferase_I/II_large"/>
</dbReference>
<dbReference type="InterPro" id="IPR004838">
    <property type="entry name" value="NHTrfase_class1_PyrdxlP-BS"/>
</dbReference>
<evidence type="ECO:0000256" key="5">
    <source>
        <dbReference type="ARBA" id="ARBA00022898"/>
    </source>
</evidence>
<proteinExistence type="inferred from homology"/>
<dbReference type="PANTHER" id="PTHR46383">
    <property type="entry name" value="ASPARTATE AMINOTRANSFERASE"/>
    <property type="match status" value="1"/>
</dbReference>
<keyword evidence="5" id="KW-0663">Pyridoxal phosphate</keyword>
<keyword evidence="9" id="KW-1185">Reference proteome</keyword>
<dbReference type="Gene3D" id="3.90.1150.10">
    <property type="entry name" value="Aspartate Aminotransferase, domain 1"/>
    <property type="match status" value="1"/>
</dbReference>
<dbReference type="InterPro" id="IPR015424">
    <property type="entry name" value="PyrdxlP-dep_Trfase"/>
</dbReference>
<evidence type="ECO:0000259" key="7">
    <source>
        <dbReference type="Pfam" id="PF00155"/>
    </source>
</evidence>
<dbReference type="KEGG" id="vab:WPS_34980"/>
<dbReference type="InterPro" id="IPR050596">
    <property type="entry name" value="AspAT/PAT-like"/>
</dbReference>
<dbReference type="EC" id="2.6.1.-" evidence="6"/>
<evidence type="ECO:0000256" key="3">
    <source>
        <dbReference type="ARBA" id="ARBA00022576"/>
    </source>
</evidence>
<feature type="domain" description="Aminotransferase class I/classII large" evidence="7">
    <location>
        <begin position="42"/>
        <end position="382"/>
    </location>
</feature>
<evidence type="ECO:0000313" key="9">
    <source>
        <dbReference type="Proteomes" id="UP001317532"/>
    </source>
</evidence>
<dbReference type="EMBL" id="AP025523">
    <property type="protein sequence ID" value="BDE08222.1"/>
    <property type="molecule type" value="Genomic_DNA"/>
</dbReference>
<organism evidence="8 9">
    <name type="scientific">Vulcanimicrobium alpinum</name>
    <dbReference type="NCBI Taxonomy" id="3016050"/>
    <lineage>
        <taxon>Bacteria</taxon>
        <taxon>Bacillati</taxon>
        <taxon>Vulcanimicrobiota</taxon>
        <taxon>Vulcanimicrobiia</taxon>
        <taxon>Vulcanimicrobiales</taxon>
        <taxon>Vulcanimicrobiaceae</taxon>
        <taxon>Vulcanimicrobium</taxon>
    </lineage>
</organism>
<gene>
    <name evidence="8" type="ORF">WPS_34980</name>
</gene>
<dbReference type="Pfam" id="PF00155">
    <property type="entry name" value="Aminotran_1_2"/>
    <property type="match status" value="1"/>
</dbReference>
<dbReference type="Proteomes" id="UP001317532">
    <property type="component" value="Chromosome"/>
</dbReference>
<comment type="cofactor">
    <cofactor evidence="1 6">
        <name>pyridoxal 5'-phosphate</name>
        <dbReference type="ChEBI" id="CHEBI:597326"/>
    </cofactor>
</comment>
<dbReference type="SUPFAM" id="SSF53383">
    <property type="entry name" value="PLP-dependent transferases"/>
    <property type="match status" value="1"/>
</dbReference>
<dbReference type="GO" id="GO:0008483">
    <property type="term" value="F:transaminase activity"/>
    <property type="evidence" value="ECO:0007669"/>
    <property type="project" value="UniProtKB-KW"/>
</dbReference>
<dbReference type="AlphaFoldDB" id="A0AAN1XZG6"/>
<accession>A0AAN1XZG6</accession>
<evidence type="ECO:0000313" key="8">
    <source>
        <dbReference type="EMBL" id="BDE08222.1"/>
    </source>
</evidence>
<dbReference type="PROSITE" id="PS00105">
    <property type="entry name" value="AA_TRANSFER_CLASS_1"/>
    <property type="match status" value="1"/>
</dbReference>
<protein>
    <recommendedName>
        <fullName evidence="6">Aminotransferase</fullName>
        <ecNumber evidence="6">2.6.1.-</ecNumber>
    </recommendedName>
</protein>
<evidence type="ECO:0000256" key="4">
    <source>
        <dbReference type="ARBA" id="ARBA00022679"/>
    </source>
</evidence>
<reference evidence="8 9" key="1">
    <citation type="journal article" date="2022" name="ISME Commun">
        <title>Vulcanimicrobium alpinus gen. nov. sp. nov., the first cultivated representative of the candidate phylum 'Eremiobacterota', is a metabolically versatile aerobic anoxygenic phototroph.</title>
        <authorList>
            <person name="Yabe S."/>
            <person name="Muto K."/>
            <person name="Abe K."/>
            <person name="Yokota A."/>
            <person name="Staudigel H."/>
            <person name="Tebo B.M."/>
        </authorList>
    </citation>
    <scope>NUCLEOTIDE SEQUENCE [LARGE SCALE GENOMIC DNA]</scope>
    <source>
        <strain evidence="8 9">WC8-2</strain>
    </source>
</reference>